<evidence type="ECO:0000313" key="12">
    <source>
        <dbReference type="Proteomes" id="UP001151287"/>
    </source>
</evidence>
<evidence type="ECO:0000259" key="10">
    <source>
        <dbReference type="PROSITE" id="PS50067"/>
    </source>
</evidence>
<dbReference type="GO" id="GO:0008017">
    <property type="term" value="F:microtubule binding"/>
    <property type="evidence" value="ECO:0007669"/>
    <property type="project" value="InterPro"/>
</dbReference>
<feature type="compositionally biased region" description="Basic and acidic residues" evidence="9">
    <location>
        <begin position="428"/>
        <end position="442"/>
    </location>
</feature>
<dbReference type="Pfam" id="PF11995">
    <property type="entry name" value="DUF3490"/>
    <property type="match status" value="1"/>
</dbReference>
<feature type="compositionally biased region" description="Basic and acidic residues" evidence="9">
    <location>
        <begin position="807"/>
        <end position="821"/>
    </location>
</feature>
<evidence type="ECO:0000256" key="5">
    <source>
        <dbReference type="ARBA" id="ARBA00023054"/>
    </source>
</evidence>
<dbReference type="OrthoDB" id="3176171at2759"/>
<dbReference type="CDD" id="cd01374">
    <property type="entry name" value="KISc_CENP_E"/>
    <property type="match status" value="1"/>
</dbReference>
<feature type="domain" description="Kinesin motor" evidence="10">
    <location>
        <begin position="21"/>
        <end position="345"/>
    </location>
</feature>
<keyword evidence="3 7" id="KW-0547">Nucleotide-binding</keyword>
<evidence type="ECO:0000256" key="1">
    <source>
        <dbReference type="ARBA" id="ARBA00007310"/>
    </source>
</evidence>
<dbReference type="InterPro" id="IPR036961">
    <property type="entry name" value="Kinesin_motor_dom_sf"/>
</dbReference>
<proteinExistence type="inferred from homology"/>
<dbReference type="PANTHER" id="PTHR47968:SF18">
    <property type="entry name" value="KINESIN-LIKE PROTEIN KIN-7F"/>
    <property type="match status" value="1"/>
</dbReference>
<keyword evidence="5 8" id="KW-0175">Coiled coil</keyword>
<dbReference type="GO" id="GO:0003777">
    <property type="term" value="F:microtubule motor activity"/>
    <property type="evidence" value="ECO:0007669"/>
    <property type="project" value="InterPro"/>
</dbReference>
<dbReference type="AlphaFoldDB" id="A0A9Q0HP17"/>
<dbReference type="GO" id="GO:0005524">
    <property type="term" value="F:ATP binding"/>
    <property type="evidence" value="ECO:0007669"/>
    <property type="project" value="UniProtKB-UniRule"/>
</dbReference>
<evidence type="ECO:0000256" key="8">
    <source>
        <dbReference type="SAM" id="Coils"/>
    </source>
</evidence>
<sequence length="1042" mass="116697">MGAAAAGDDELSAAIAGKTERILVSVRVRPLNVKEIEIGDSSDWDCTNGTTIVFKHPPPGERALFPTSYTFDRVFGKDIGTRQVYELGAKEVALSVVRGINSSIFAYGQTSSGKTYTMTGITEFSVADIYHYIKKHADREFTLKFSALEIYNEAVRDLLSTDPTPLRLLDDPEKGTIVEKLIEETLRDQDHLRELLSICAAQRQIGETNLNEMSSRSHQILRLTIESSPKVYAGRDGSGALIACVNFVDLAGSERASQAMSAGVRLKEGCHINRSLLTLGTVIRKLSKGGRNGHVPYRDSKLTRILQPALGGNARTAIICTMSPAHSHVEQSRNTLLFASCAKEVVTNARVNLVMSDKALIKHLQRELSRLETELKYTGSGSGLGDSNSHSEVLKEKDAKIRKLENDLKDLMLERDLAQSRLDDLLRSARDEPSSRQWDELSRTSGTHARSTSSEVFSNSDTFAPLEDREYGFTLSEAQNTADSDLEGRHRHQHSSPGMYNLGSHHSPNRDFAPLSELYEEHCKEVQCIEINNLVSRTQSDKLSILLPEDTDNLLPLTDADKLEQHEVSSSDDSELPVTVDEELKSVTTTKMVDIFAAPESRFTSTIDSVLHDGADDEDMGFSKRVHDDFSEPDLRIVHSESCTDLQHEDDLRSSSFTKRVDRPSVDPELPFDVNEEADESIVKKVDSFSKPESKVEVSKDQELLETVQEKNDVTDKALVRFAKLSADVSPLLAPSPGSLTRSRSCRASLMLTSAYLIEDLQNRDKMTPPETFYKDSEVRPERVRRSLYTQNSENMQDRLSIVRSHGSERFASDESEREKQVAQGQSEKQIDKARRAMSEDMSVINNVSKEASGFDPTALGSIPGSPSRWLLEFEKKQQEIIELWHICNVSIVHRTHFFLLFNGDPADAIYMEVELRRLSFLKSNLLTGGNNTVASSLRTLKREREMLYRQMLKKLNTQERENVYSNWGIDLSSKQRRWQLARLIWTKTETEHVRESASLVADLIGLSEPGQALKQMVELSFGVTPPRVSRLSFSLRGGSFD</sequence>
<reference evidence="11" key="1">
    <citation type="journal article" date="2022" name="Cell">
        <title>Repeat-based holocentromeres influence genome architecture and karyotype evolution.</title>
        <authorList>
            <person name="Hofstatter P.G."/>
            <person name="Thangavel G."/>
            <person name="Lux T."/>
            <person name="Neumann P."/>
            <person name="Vondrak T."/>
            <person name="Novak P."/>
            <person name="Zhang M."/>
            <person name="Costa L."/>
            <person name="Castellani M."/>
            <person name="Scott A."/>
            <person name="Toegelov H."/>
            <person name="Fuchs J."/>
            <person name="Mata-Sucre Y."/>
            <person name="Dias Y."/>
            <person name="Vanzela A.L.L."/>
            <person name="Huettel B."/>
            <person name="Almeida C.C.S."/>
            <person name="Simkova H."/>
            <person name="Souza G."/>
            <person name="Pedrosa-Harand A."/>
            <person name="Macas J."/>
            <person name="Mayer K.F.X."/>
            <person name="Houben A."/>
            <person name="Marques A."/>
        </authorList>
    </citation>
    <scope>NUCLEOTIDE SEQUENCE</scope>
    <source>
        <strain evidence="11">RhyBre1mFocal</strain>
    </source>
</reference>
<dbReference type="PROSITE" id="PS50067">
    <property type="entry name" value="KINESIN_MOTOR_2"/>
    <property type="match status" value="1"/>
</dbReference>
<evidence type="ECO:0000256" key="6">
    <source>
        <dbReference type="ARBA" id="ARBA00023175"/>
    </source>
</evidence>
<dbReference type="InterPro" id="IPR027417">
    <property type="entry name" value="P-loop_NTPase"/>
</dbReference>
<dbReference type="SUPFAM" id="SSF52540">
    <property type="entry name" value="P-loop containing nucleoside triphosphate hydrolases"/>
    <property type="match status" value="1"/>
</dbReference>
<dbReference type="FunFam" id="3.40.850.10:FF:000016">
    <property type="entry name" value="Kinesin-like protein"/>
    <property type="match status" value="1"/>
</dbReference>
<dbReference type="InterPro" id="IPR001752">
    <property type="entry name" value="Kinesin_motor_dom"/>
</dbReference>
<dbReference type="PANTHER" id="PTHR47968">
    <property type="entry name" value="CENTROMERE PROTEIN E"/>
    <property type="match status" value="1"/>
</dbReference>
<feature type="region of interest" description="Disordered" evidence="9">
    <location>
        <begin position="807"/>
        <end position="831"/>
    </location>
</feature>
<feature type="coiled-coil region" evidence="8">
    <location>
        <begin position="354"/>
        <end position="428"/>
    </location>
</feature>
<dbReference type="GO" id="GO:0007018">
    <property type="term" value="P:microtubule-based movement"/>
    <property type="evidence" value="ECO:0007669"/>
    <property type="project" value="InterPro"/>
</dbReference>
<dbReference type="Proteomes" id="UP001151287">
    <property type="component" value="Unassembled WGS sequence"/>
</dbReference>
<dbReference type="InterPro" id="IPR027640">
    <property type="entry name" value="Kinesin-like_fam"/>
</dbReference>
<evidence type="ECO:0000256" key="4">
    <source>
        <dbReference type="ARBA" id="ARBA00022840"/>
    </source>
</evidence>
<feature type="compositionally biased region" description="Polar residues" evidence="9">
    <location>
        <begin position="443"/>
        <end position="461"/>
    </location>
</feature>
<dbReference type="SMART" id="SM00129">
    <property type="entry name" value="KISc"/>
    <property type="match status" value="1"/>
</dbReference>
<feature type="binding site" evidence="7">
    <location>
        <begin position="108"/>
        <end position="115"/>
    </location>
    <ligand>
        <name>ATP</name>
        <dbReference type="ChEBI" id="CHEBI:30616"/>
    </ligand>
</feature>
<keyword evidence="12" id="KW-1185">Reference proteome</keyword>
<keyword evidence="6 7" id="KW-0505">Motor protein</keyword>
<comment type="similarity">
    <text evidence="1">Belongs to the TRAFAC class myosin-kinesin ATPase superfamily. Kinesin family. KIN-7 subfamily.</text>
</comment>
<evidence type="ECO:0000256" key="7">
    <source>
        <dbReference type="PROSITE-ProRule" id="PRU00283"/>
    </source>
</evidence>
<evidence type="ECO:0000256" key="3">
    <source>
        <dbReference type="ARBA" id="ARBA00022741"/>
    </source>
</evidence>
<keyword evidence="4 7" id="KW-0067">ATP-binding</keyword>
<protein>
    <recommendedName>
        <fullName evidence="10">Kinesin motor domain-containing protein</fullName>
    </recommendedName>
</protein>
<dbReference type="EMBL" id="JAMQYH010000003">
    <property type="protein sequence ID" value="KAJ1693147.1"/>
    <property type="molecule type" value="Genomic_DNA"/>
</dbReference>
<dbReference type="InterPro" id="IPR021881">
    <property type="entry name" value="NACK_C"/>
</dbReference>
<dbReference type="GO" id="GO:0005874">
    <property type="term" value="C:microtubule"/>
    <property type="evidence" value="ECO:0007669"/>
    <property type="project" value="UniProtKB-KW"/>
</dbReference>
<evidence type="ECO:0000256" key="9">
    <source>
        <dbReference type="SAM" id="MobiDB-lite"/>
    </source>
</evidence>
<feature type="region of interest" description="Disordered" evidence="9">
    <location>
        <begin position="428"/>
        <end position="461"/>
    </location>
</feature>
<accession>A0A9Q0HP17</accession>
<organism evidence="11 12">
    <name type="scientific">Rhynchospora breviuscula</name>
    <dbReference type="NCBI Taxonomy" id="2022672"/>
    <lineage>
        <taxon>Eukaryota</taxon>
        <taxon>Viridiplantae</taxon>
        <taxon>Streptophyta</taxon>
        <taxon>Embryophyta</taxon>
        <taxon>Tracheophyta</taxon>
        <taxon>Spermatophyta</taxon>
        <taxon>Magnoliopsida</taxon>
        <taxon>Liliopsida</taxon>
        <taxon>Poales</taxon>
        <taxon>Cyperaceae</taxon>
        <taxon>Cyperoideae</taxon>
        <taxon>Rhynchosporeae</taxon>
        <taxon>Rhynchospora</taxon>
    </lineage>
</organism>
<feature type="region of interest" description="Disordered" evidence="9">
    <location>
        <begin position="483"/>
        <end position="505"/>
    </location>
</feature>
<keyword evidence="2" id="KW-0493">Microtubule</keyword>
<name>A0A9Q0HP17_9POAL</name>
<gene>
    <name evidence="11" type="ORF">LUZ63_009845</name>
</gene>
<dbReference type="PRINTS" id="PR00380">
    <property type="entry name" value="KINESINHEAVY"/>
</dbReference>
<comment type="caution">
    <text evidence="11">The sequence shown here is derived from an EMBL/GenBank/DDBJ whole genome shotgun (WGS) entry which is preliminary data.</text>
</comment>
<evidence type="ECO:0000256" key="2">
    <source>
        <dbReference type="ARBA" id="ARBA00022701"/>
    </source>
</evidence>
<dbReference type="Pfam" id="PF00225">
    <property type="entry name" value="Kinesin"/>
    <property type="match status" value="1"/>
</dbReference>
<dbReference type="Gene3D" id="3.40.850.10">
    <property type="entry name" value="Kinesin motor domain"/>
    <property type="match status" value="1"/>
</dbReference>
<evidence type="ECO:0000313" key="11">
    <source>
        <dbReference type="EMBL" id="KAJ1693147.1"/>
    </source>
</evidence>